<feature type="compositionally biased region" description="Low complexity" evidence="4">
    <location>
        <begin position="190"/>
        <end position="203"/>
    </location>
</feature>
<feature type="domain" description="POTRA" evidence="6">
    <location>
        <begin position="279"/>
        <end position="332"/>
    </location>
</feature>
<dbReference type="Proteomes" id="UP000032679">
    <property type="component" value="Unassembled WGS sequence"/>
</dbReference>
<evidence type="ECO:0000256" key="2">
    <source>
        <dbReference type="ARBA" id="ARBA00022452"/>
    </source>
</evidence>
<evidence type="ECO:0000313" key="8">
    <source>
        <dbReference type="Proteomes" id="UP000032679"/>
    </source>
</evidence>
<dbReference type="Pfam" id="PF07244">
    <property type="entry name" value="POTRA"/>
    <property type="match status" value="1"/>
</dbReference>
<protein>
    <submittedName>
        <fullName evidence="7">Outer membrane protein</fullName>
    </submittedName>
</protein>
<gene>
    <name evidence="7" type="ORF">Tasa_009_083</name>
</gene>
<evidence type="ECO:0000256" key="3">
    <source>
        <dbReference type="ARBA" id="ARBA00023136"/>
    </source>
</evidence>
<dbReference type="Gene3D" id="3.10.20.310">
    <property type="entry name" value="membrane protein fhac"/>
    <property type="match status" value="1"/>
</dbReference>
<evidence type="ECO:0000256" key="4">
    <source>
        <dbReference type="SAM" id="MobiDB-lite"/>
    </source>
</evidence>
<keyword evidence="2" id="KW-0812">Transmembrane</keyword>
<name>A0A0D6MJ54_9PROT</name>
<comment type="caution">
    <text evidence="7">The sequence shown here is derived from an EMBL/GenBank/DDBJ whole genome shotgun (WGS) entry which is preliminary data.</text>
</comment>
<dbReference type="PANTHER" id="PTHR12815">
    <property type="entry name" value="SORTING AND ASSEMBLY MACHINERY SAMM50 PROTEIN FAMILY MEMBER"/>
    <property type="match status" value="1"/>
</dbReference>
<organism evidence="7 8">
    <name type="scientific">Tanticharoenia sakaeratensis NBRC 103193</name>
    <dbReference type="NCBI Taxonomy" id="1231623"/>
    <lineage>
        <taxon>Bacteria</taxon>
        <taxon>Pseudomonadati</taxon>
        <taxon>Pseudomonadota</taxon>
        <taxon>Alphaproteobacteria</taxon>
        <taxon>Acetobacterales</taxon>
        <taxon>Acetobacteraceae</taxon>
        <taxon>Tanticharoenia</taxon>
    </lineage>
</organism>
<sequence>MHSKSGATPSLGHIFVHGRITRRLLATTVIGIGAVTDPLSGPALAADPEPYHVTVKPTGQADVDAAIQASSMLVSLAKTKAIGPFALAGRIRGDYDRVSQAMQSYGYYDGTVTISVGTRGGPQRTLAGNDPELPNWLSGLPAKSSAEITISASRGPLFHIGHITLQAPAPAADTEEADDTAPKSKDAKPGHAAKASAAPPVAVQTEPVTLSSTENRAFGLSSGQPANAADVLAAQGHLLTVLQEEGHAQASVATPRAYLKPQTHTLDLVFDVHMGPIVDIGPITFDGLKHVNPAFLRRRLTIHTGELYQPSAIEAARQDLAAIGVFGSVGARDNPPLVPDVSGGTPGVSQAMPVAFDFQEAKRHTVSAEVGYSTDLGGRAGVTWTHHNLFGNAEQLRLTALVTGVGGTAQQGLGYDVYADLMKPDWLRRDQNLSIRLEGIRQLLYSYRQTALLARAGVIRKLTRHWSISGSLSAEQEQIQQFNETYNYLIASVPLGATYDSTDLANPIEPATHGIRLSLNATPSESLEHHEAFFVLLNAIGSTYFDLHRLGLTRPGRTVIAVRGIVGSVQGASTYQIPPDQRLYAGGPATVRGFRYQGVGPQFGNTKYAIGGTSLDAGSVEFRQRIGKSFGAAAFADAGQVGSGSSPFEGTLRVGVGGGVRYYTPIGPIRVDIAVPMNRPARGDKWELYIGLGENF</sequence>
<keyword evidence="2" id="KW-1134">Transmembrane beta strand</keyword>
<proteinExistence type="predicted"/>
<evidence type="ECO:0000313" key="7">
    <source>
        <dbReference type="EMBL" id="GAN53288.1"/>
    </source>
</evidence>
<comment type="subcellular location">
    <subcellularLocation>
        <location evidence="1">Membrane</location>
    </subcellularLocation>
</comment>
<dbReference type="InterPro" id="IPR000184">
    <property type="entry name" value="Bac_surfAg_D15"/>
</dbReference>
<evidence type="ECO:0000259" key="6">
    <source>
        <dbReference type="Pfam" id="PF07244"/>
    </source>
</evidence>
<evidence type="ECO:0000256" key="1">
    <source>
        <dbReference type="ARBA" id="ARBA00004370"/>
    </source>
</evidence>
<dbReference type="PANTHER" id="PTHR12815:SF42">
    <property type="entry name" value="BACTERIAL SURFACE ANTIGEN (D15) DOMAIN-CONTAINING PROTEIN"/>
    <property type="match status" value="1"/>
</dbReference>
<feature type="domain" description="Bacterial surface antigen (D15)" evidence="5">
    <location>
        <begin position="388"/>
        <end position="696"/>
    </location>
</feature>
<reference evidence="7 8" key="1">
    <citation type="submission" date="2012-10" db="EMBL/GenBank/DDBJ databases">
        <title>Genome sequencing of Tanticharoenia sakaeratensis NBRC 103193.</title>
        <authorList>
            <person name="Azuma Y."/>
            <person name="Hadano H."/>
            <person name="Hirakawa H."/>
            <person name="Matsushita K."/>
        </authorList>
    </citation>
    <scope>NUCLEOTIDE SEQUENCE [LARGE SCALE GENOMIC DNA]</scope>
    <source>
        <strain evidence="7 8">NBRC 103193</strain>
    </source>
</reference>
<feature type="region of interest" description="Disordered" evidence="4">
    <location>
        <begin position="169"/>
        <end position="209"/>
    </location>
</feature>
<keyword evidence="8" id="KW-1185">Reference proteome</keyword>
<dbReference type="AlphaFoldDB" id="A0A0D6MJ54"/>
<dbReference type="EMBL" id="BALE01000009">
    <property type="protein sequence ID" value="GAN53288.1"/>
    <property type="molecule type" value="Genomic_DNA"/>
</dbReference>
<dbReference type="InterPro" id="IPR039910">
    <property type="entry name" value="D15-like"/>
</dbReference>
<dbReference type="STRING" id="1231623.Tasa_009_083"/>
<feature type="compositionally biased region" description="Basic and acidic residues" evidence="4">
    <location>
        <begin position="180"/>
        <end position="189"/>
    </location>
</feature>
<evidence type="ECO:0000259" key="5">
    <source>
        <dbReference type="Pfam" id="PF01103"/>
    </source>
</evidence>
<keyword evidence="3" id="KW-0472">Membrane</keyword>
<dbReference type="Gene3D" id="2.40.160.50">
    <property type="entry name" value="membrane protein fhac: a member of the omp85/tpsb transporter family"/>
    <property type="match status" value="1"/>
</dbReference>
<dbReference type="GO" id="GO:0019867">
    <property type="term" value="C:outer membrane"/>
    <property type="evidence" value="ECO:0007669"/>
    <property type="project" value="InterPro"/>
</dbReference>
<accession>A0A0D6MJ54</accession>
<dbReference type="Pfam" id="PF01103">
    <property type="entry name" value="Omp85"/>
    <property type="match status" value="1"/>
</dbReference>
<dbReference type="InterPro" id="IPR010827">
    <property type="entry name" value="BamA/TamA_POTRA"/>
</dbReference>